<feature type="transmembrane region" description="Helical" evidence="7">
    <location>
        <begin position="43"/>
        <end position="61"/>
    </location>
</feature>
<protein>
    <submittedName>
        <fullName evidence="10">Cation transporter</fullName>
    </submittedName>
</protein>
<dbReference type="Proteomes" id="UP000618445">
    <property type="component" value="Unassembled WGS sequence"/>
</dbReference>
<dbReference type="Gene3D" id="1.20.1510.10">
    <property type="entry name" value="Cation efflux protein transmembrane domain"/>
    <property type="match status" value="1"/>
</dbReference>
<gene>
    <name evidence="10" type="ORF">H6G05_14750</name>
</gene>
<evidence type="ECO:0000256" key="7">
    <source>
        <dbReference type="SAM" id="Phobius"/>
    </source>
</evidence>
<evidence type="ECO:0000313" key="10">
    <source>
        <dbReference type="EMBL" id="MBD2318100.1"/>
    </source>
</evidence>
<dbReference type="PANTHER" id="PTHR43840">
    <property type="entry name" value="MITOCHONDRIAL METAL TRANSPORTER 1-RELATED"/>
    <property type="match status" value="1"/>
</dbReference>
<feature type="transmembrane region" description="Helical" evidence="7">
    <location>
        <begin position="154"/>
        <end position="173"/>
    </location>
</feature>
<evidence type="ECO:0000256" key="6">
    <source>
        <dbReference type="ARBA" id="ARBA00023136"/>
    </source>
</evidence>
<evidence type="ECO:0000256" key="4">
    <source>
        <dbReference type="ARBA" id="ARBA00022692"/>
    </source>
</evidence>
<comment type="caution">
    <text evidence="10">The sequence shown here is derived from an EMBL/GenBank/DDBJ whole genome shotgun (WGS) entry which is preliminary data.</text>
</comment>
<dbReference type="PANTHER" id="PTHR43840:SF15">
    <property type="entry name" value="MITOCHONDRIAL METAL TRANSPORTER 1-RELATED"/>
    <property type="match status" value="1"/>
</dbReference>
<comment type="similarity">
    <text evidence="2">Belongs to the cation diffusion facilitator (CDF) transporter (TC 2.A.4) family.</text>
</comment>
<dbReference type="InterPro" id="IPR027469">
    <property type="entry name" value="Cation_efflux_TMD_sf"/>
</dbReference>
<evidence type="ECO:0000313" key="11">
    <source>
        <dbReference type="Proteomes" id="UP000618445"/>
    </source>
</evidence>
<dbReference type="InterPro" id="IPR050291">
    <property type="entry name" value="CDF_Transporter"/>
</dbReference>
<dbReference type="Gene3D" id="3.30.70.1350">
    <property type="entry name" value="Cation efflux protein, cytoplasmic domain"/>
    <property type="match status" value="1"/>
</dbReference>
<evidence type="ECO:0000259" key="9">
    <source>
        <dbReference type="Pfam" id="PF16916"/>
    </source>
</evidence>
<evidence type="ECO:0000256" key="3">
    <source>
        <dbReference type="ARBA" id="ARBA00022448"/>
    </source>
</evidence>
<sequence>MQNKSARYYGFLSIGAALLTIALKLGAYLLTNSVGFLSDSLESGVNLVAAIGAVWALTYAAKPPDEEHAFGHSKAEYFSSGFEGALILVAAVSIAIAAIPRLLNPQPLEQLSFGLVLSVVASAINGITALILLKAGKRLRSITLRADAHHLLTDVWTSVGVILGLLLVSVTGWLILDPLIALLVAANIVWTGVKLIQESGSALLDASIPLEERQMIDEILSHYDRHQVQFHAIRTRMAGTKKFVSFHILVSGNWSIQQGHDLCEEVETAISKALPHVNVFTHLEPLEDPKSWTDQDL</sequence>
<comment type="subcellular location">
    <subcellularLocation>
        <location evidence="1">Membrane</location>
        <topology evidence="1">Multi-pass membrane protein</topology>
    </subcellularLocation>
</comment>
<dbReference type="SUPFAM" id="SSF160240">
    <property type="entry name" value="Cation efflux protein cytoplasmic domain-like"/>
    <property type="match status" value="1"/>
</dbReference>
<keyword evidence="4 7" id="KW-0812">Transmembrane</keyword>
<feature type="transmembrane region" description="Helical" evidence="7">
    <location>
        <begin position="82"/>
        <end position="99"/>
    </location>
</feature>
<dbReference type="InterPro" id="IPR002524">
    <property type="entry name" value="Cation_efflux"/>
</dbReference>
<dbReference type="InterPro" id="IPR058533">
    <property type="entry name" value="Cation_efflux_TM"/>
</dbReference>
<keyword evidence="11" id="KW-1185">Reference proteome</keyword>
<accession>A0ABR8CCS6</accession>
<feature type="domain" description="Cation efflux protein transmembrane" evidence="8">
    <location>
        <begin position="11"/>
        <end position="204"/>
    </location>
</feature>
<evidence type="ECO:0000256" key="5">
    <source>
        <dbReference type="ARBA" id="ARBA00022989"/>
    </source>
</evidence>
<keyword evidence="6 7" id="KW-0472">Membrane</keyword>
<feature type="domain" description="Cation efflux protein cytoplasmic" evidence="9">
    <location>
        <begin position="210"/>
        <end position="285"/>
    </location>
</feature>
<evidence type="ECO:0000259" key="8">
    <source>
        <dbReference type="Pfam" id="PF01545"/>
    </source>
</evidence>
<keyword evidence="5 7" id="KW-1133">Transmembrane helix</keyword>
<organism evidence="10 11">
    <name type="scientific">Phormidium tenue FACHB-1050</name>
    <dbReference type="NCBI Taxonomy" id="2692857"/>
    <lineage>
        <taxon>Bacteria</taxon>
        <taxon>Bacillati</taxon>
        <taxon>Cyanobacteriota</taxon>
        <taxon>Cyanophyceae</taxon>
        <taxon>Oscillatoriophycideae</taxon>
        <taxon>Oscillatoriales</taxon>
        <taxon>Oscillatoriaceae</taxon>
        <taxon>Phormidium</taxon>
    </lineage>
</organism>
<keyword evidence="3" id="KW-0813">Transport</keyword>
<dbReference type="InterPro" id="IPR027470">
    <property type="entry name" value="Cation_efflux_CTD"/>
</dbReference>
<dbReference type="SUPFAM" id="SSF161111">
    <property type="entry name" value="Cation efflux protein transmembrane domain-like"/>
    <property type="match status" value="1"/>
</dbReference>
<dbReference type="Pfam" id="PF16916">
    <property type="entry name" value="ZT_dimer"/>
    <property type="match status" value="1"/>
</dbReference>
<proteinExistence type="inferred from homology"/>
<feature type="transmembrane region" description="Helical" evidence="7">
    <location>
        <begin position="111"/>
        <end position="133"/>
    </location>
</feature>
<dbReference type="EMBL" id="JACJQY010000023">
    <property type="protein sequence ID" value="MBD2318100.1"/>
    <property type="molecule type" value="Genomic_DNA"/>
</dbReference>
<dbReference type="NCBIfam" id="TIGR01297">
    <property type="entry name" value="CDF"/>
    <property type="match status" value="1"/>
</dbReference>
<reference evidence="10 11" key="1">
    <citation type="journal article" date="2020" name="ISME J.">
        <title>Comparative genomics reveals insights into cyanobacterial evolution and habitat adaptation.</title>
        <authorList>
            <person name="Chen M.Y."/>
            <person name="Teng W.K."/>
            <person name="Zhao L."/>
            <person name="Hu C.X."/>
            <person name="Zhou Y.K."/>
            <person name="Han B.P."/>
            <person name="Song L.R."/>
            <person name="Shu W.S."/>
        </authorList>
    </citation>
    <scope>NUCLEOTIDE SEQUENCE [LARGE SCALE GENOMIC DNA]</scope>
    <source>
        <strain evidence="10 11">FACHB-1050</strain>
    </source>
</reference>
<dbReference type="Pfam" id="PF01545">
    <property type="entry name" value="Cation_efflux"/>
    <property type="match status" value="1"/>
</dbReference>
<evidence type="ECO:0000256" key="1">
    <source>
        <dbReference type="ARBA" id="ARBA00004141"/>
    </source>
</evidence>
<dbReference type="RefSeq" id="WP_190578896.1">
    <property type="nucleotide sequence ID" value="NZ_CAWPQU010000016.1"/>
</dbReference>
<evidence type="ECO:0000256" key="2">
    <source>
        <dbReference type="ARBA" id="ARBA00008114"/>
    </source>
</evidence>
<feature type="transmembrane region" description="Helical" evidence="7">
    <location>
        <begin position="9"/>
        <end position="31"/>
    </location>
</feature>
<name>A0ABR8CCS6_9CYAN</name>
<dbReference type="InterPro" id="IPR036837">
    <property type="entry name" value="Cation_efflux_CTD_sf"/>
</dbReference>